<dbReference type="EMBL" id="CP003349">
    <property type="protein sequence ID" value="AFD06148.1"/>
    <property type="molecule type" value="Genomic_DNA"/>
</dbReference>
<evidence type="ECO:0000259" key="2">
    <source>
        <dbReference type="Pfam" id="PF07075"/>
    </source>
</evidence>
<reference evidence="4" key="1">
    <citation type="submission" date="2012-02" db="EMBL/GenBank/DDBJ databases">
        <title>The complete genome of Solitalea canadensis DSM 3403.</title>
        <authorList>
            <consortium name="US DOE Joint Genome Institute (JGI-PGF)"/>
            <person name="Lucas S."/>
            <person name="Copeland A."/>
            <person name="Lapidus A."/>
            <person name="Glavina del Rio T."/>
            <person name="Dalin E."/>
            <person name="Tice H."/>
            <person name="Bruce D."/>
            <person name="Goodwin L."/>
            <person name="Pitluck S."/>
            <person name="Peters L."/>
            <person name="Ovchinnikova G."/>
            <person name="Lu M."/>
            <person name="Kyrpides N."/>
            <person name="Mavromatis K."/>
            <person name="Ivanova N."/>
            <person name="Brettin T."/>
            <person name="Detter J.C."/>
            <person name="Han C."/>
            <person name="Larimer F."/>
            <person name="Land M."/>
            <person name="Hauser L."/>
            <person name="Markowitz V."/>
            <person name="Cheng J.-F."/>
            <person name="Hugenholtz P."/>
            <person name="Woyke T."/>
            <person name="Wu D."/>
            <person name="Spring S."/>
            <person name="Schroeder M."/>
            <person name="Kopitz M."/>
            <person name="Brambilla E."/>
            <person name="Klenk H.-P."/>
            <person name="Eisen J.A."/>
        </authorList>
    </citation>
    <scope>NUCLEOTIDE SEQUENCE</scope>
    <source>
        <strain evidence="4">DSM 3403</strain>
    </source>
</reference>
<dbReference type="eggNOG" id="COG3876">
    <property type="taxonomic scope" value="Bacteria"/>
</dbReference>
<evidence type="ECO:0000259" key="3">
    <source>
        <dbReference type="Pfam" id="PF20732"/>
    </source>
</evidence>
<evidence type="ECO:0000256" key="1">
    <source>
        <dbReference type="SAM" id="SignalP"/>
    </source>
</evidence>
<dbReference type="Proteomes" id="UP000007590">
    <property type="component" value="Chromosome"/>
</dbReference>
<feature type="domain" description="Peptidoglycan beta-N-acetylmuramidase NamZ N-terminal" evidence="2">
    <location>
        <begin position="58"/>
        <end position="256"/>
    </location>
</feature>
<keyword evidence="5" id="KW-1185">Reference proteome</keyword>
<dbReference type="InterPro" id="IPR048502">
    <property type="entry name" value="NamZ_N"/>
</dbReference>
<dbReference type="PIRSF" id="PIRSF016719">
    <property type="entry name" value="UCP016719"/>
    <property type="match status" value="1"/>
</dbReference>
<dbReference type="Gene3D" id="3.90.1150.140">
    <property type="match status" value="1"/>
</dbReference>
<dbReference type="PANTHER" id="PTHR42915:SF1">
    <property type="entry name" value="PEPTIDOGLYCAN BETA-N-ACETYLMURAMIDASE NAMZ"/>
    <property type="match status" value="1"/>
</dbReference>
<dbReference type="KEGG" id="scn:Solca_1040"/>
<gene>
    <name evidence="4" type="ordered locus">Solca_1040</name>
</gene>
<name>H8KV90_SOLCM</name>
<evidence type="ECO:0000313" key="4">
    <source>
        <dbReference type="EMBL" id="AFD06148.1"/>
    </source>
</evidence>
<organism evidence="4 5">
    <name type="scientific">Solitalea canadensis (strain ATCC 29591 / DSM 3403 / JCM 21819 / LMG 8368 / NBRC 15130 / NCIMB 12057 / USAM 9D)</name>
    <name type="common">Flexibacter canadensis</name>
    <dbReference type="NCBI Taxonomy" id="929556"/>
    <lineage>
        <taxon>Bacteria</taxon>
        <taxon>Pseudomonadati</taxon>
        <taxon>Bacteroidota</taxon>
        <taxon>Sphingobacteriia</taxon>
        <taxon>Sphingobacteriales</taxon>
        <taxon>Sphingobacteriaceae</taxon>
        <taxon>Solitalea</taxon>
    </lineage>
</organism>
<evidence type="ECO:0008006" key="6">
    <source>
        <dbReference type="Google" id="ProtNLM"/>
    </source>
</evidence>
<dbReference type="STRING" id="929556.Solca_1040"/>
<protein>
    <recommendedName>
        <fullName evidence="6">DUF1343 domain-containing protein</fullName>
    </recommendedName>
</protein>
<dbReference type="HOGENOM" id="CLU_033227_0_0_10"/>
<feature type="domain" description="Peptidoglycan beta-N-acetylmuramidase NamZ C-terminal" evidence="3">
    <location>
        <begin position="260"/>
        <end position="410"/>
    </location>
</feature>
<dbReference type="Pfam" id="PF07075">
    <property type="entry name" value="NamZ_N"/>
    <property type="match status" value="1"/>
</dbReference>
<keyword evidence="1" id="KW-0732">Signal</keyword>
<evidence type="ECO:0000313" key="5">
    <source>
        <dbReference type="Proteomes" id="UP000007590"/>
    </source>
</evidence>
<dbReference type="Pfam" id="PF20732">
    <property type="entry name" value="NamZ_C"/>
    <property type="match status" value="1"/>
</dbReference>
<dbReference type="Gene3D" id="3.40.50.12170">
    <property type="entry name" value="Uncharacterised protein PF07075, DUF1343"/>
    <property type="match status" value="1"/>
</dbReference>
<dbReference type="PANTHER" id="PTHR42915">
    <property type="entry name" value="HYPOTHETICAL 460 KDA PROTEIN IN FEUA-SIGW INTERGENIC REGION [PRECURSOR]"/>
    <property type="match status" value="1"/>
</dbReference>
<dbReference type="AlphaFoldDB" id="H8KV90"/>
<dbReference type="InterPro" id="IPR008302">
    <property type="entry name" value="NamZ"/>
</dbReference>
<dbReference type="InterPro" id="IPR048503">
    <property type="entry name" value="NamZ_C"/>
</dbReference>
<proteinExistence type="predicted"/>
<feature type="signal peptide" evidence="1">
    <location>
        <begin position="1"/>
        <end position="30"/>
    </location>
</feature>
<sequence length="411" mass="46437">MRFTNQPKIIMKRTLLLFVVIVLSLSSCYAQTKKSAAQIVTGADQTELYLPYLKGKRIGMVVNQTSIIGKTPSVDSLHNLGVNIVKVFGPEHGFRGNASAGVHVDDEVDAKTGIKVLSLYGKTSKPSKESLSDIDLMIFDIQDVGARFYTYTITLHRVMEACAENNVELLILDRPNPNGYLIDGPILDPKFKSGIGIHPVPIAHGMTVGEYAKMINGQGWLANQVKCKIKIIQVKNYKHDMAYELPVFPSPNLNSQQSILLYPSVCWFEGTIISQGRGTYFPFTVLGNPDLKGKYDFSFTPKSIKGMSETPLFMDTECFGLDLRKYDTSLLRKKKQINIQWMIEFYKAYPHKEKFFDAKQSKEIGNIDRLAGTDLFKQQIVEGKSEAEIRKSWEPGLSQYKKMRKQYLLYN</sequence>
<dbReference type="PROSITE" id="PS51257">
    <property type="entry name" value="PROKAR_LIPOPROTEIN"/>
    <property type="match status" value="1"/>
</dbReference>
<feature type="chain" id="PRO_5003615357" description="DUF1343 domain-containing protein" evidence="1">
    <location>
        <begin position="31"/>
        <end position="411"/>
    </location>
</feature>
<dbReference type="GO" id="GO:0033922">
    <property type="term" value="F:peptidoglycan beta-N-acetylmuramidase activity"/>
    <property type="evidence" value="ECO:0007669"/>
    <property type="project" value="InterPro"/>
</dbReference>
<accession>H8KV90</accession>